<dbReference type="Proteomes" id="UP000070675">
    <property type="component" value="Unassembled WGS sequence"/>
</dbReference>
<gene>
    <name evidence="1" type="ORF">HMPREF3192_01476</name>
</gene>
<reference evidence="2" key="1">
    <citation type="submission" date="2016-01" db="EMBL/GenBank/DDBJ databases">
        <authorList>
            <person name="Mitreva M."/>
            <person name="Pepin K.H."/>
            <person name="Mihindukulasuriya K.A."/>
            <person name="Fulton R."/>
            <person name="Fronick C."/>
            <person name="O'Laughlin M."/>
            <person name="Miner T."/>
            <person name="Herter B."/>
            <person name="Rosa B.A."/>
            <person name="Cordes M."/>
            <person name="Tomlinson C."/>
            <person name="Wollam A."/>
            <person name="Palsikar V.B."/>
            <person name="Mardis E.R."/>
            <person name="Wilson R.K."/>
        </authorList>
    </citation>
    <scope>NUCLEOTIDE SEQUENCE [LARGE SCALE GENOMIC DNA]</scope>
    <source>
        <strain evidence="2">DNF00019</strain>
    </source>
</reference>
<dbReference type="PATRIC" id="fig|1393034.3.peg.1437"/>
<sequence>MNTPAKAVVELEPFEIKNIIYAIDYERRNTQCKDDIFRRQTLATKRKLGKAYKSIEERRCYA</sequence>
<comment type="caution">
    <text evidence="1">The sequence shown here is derived from an EMBL/GenBank/DDBJ whole genome shotgun (WGS) entry which is preliminary data.</text>
</comment>
<organism evidence="1 2">
    <name type="scientific">Atopobium deltae</name>
    <dbReference type="NCBI Taxonomy" id="1393034"/>
    <lineage>
        <taxon>Bacteria</taxon>
        <taxon>Bacillati</taxon>
        <taxon>Actinomycetota</taxon>
        <taxon>Coriobacteriia</taxon>
        <taxon>Coriobacteriales</taxon>
        <taxon>Atopobiaceae</taxon>
        <taxon>Atopobium</taxon>
    </lineage>
</organism>
<dbReference type="STRING" id="1393034.HMPREF3192_01476"/>
<dbReference type="EMBL" id="LSCR01000045">
    <property type="protein sequence ID" value="KXB32796.1"/>
    <property type="molecule type" value="Genomic_DNA"/>
</dbReference>
<dbReference type="AlphaFoldDB" id="A0A133XPC9"/>
<protein>
    <submittedName>
        <fullName evidence="1">Uncharacterized protein</fullName>
    </submittedName>
</protein>
<evidence type="ECO:0000313" key="2">
    <source>
        <dbReference type="Proteomes" id="UP000070675"/>
    </source>
</evidence>
<name>A0A133XPC9_9ACTN</name>
<accession>A0A133XPC9</accession>
<evidence type="ECO:0000313" key="1">
    <source>
        <dbReference type="EMBL" id="KXB32796.1"/>
    </source>
</evidence>
<proteinExistence type="predicted"/>
<keyword evidence="2" id="KW-1185">Reference proteome</keyword>